<feature type="region of interest" description="Disordered" evidence="1">
    <location>
        <begin position="248"/>
        <end position="280"/>
    </location>
</feature>
<accession>A0A8E0RZE3</accession>
<sequence length="308" mass="35385">MATVHSSPVRRLFGEQRSESCKRLDSFQRKSEMERVCRKSVERLRDLFNFDLDCMEQISVQSNKENSRGTHSITVCSTPTTPCPERDDSHEHWLWQEIDLKSTYVPEFYHPKRYYSDSHLIAPKTQSRGRIPQTPQKQGELLQKSLVEKHRSLCKATEKKNQQPHSGMPTLFQVWGPRIRRSSHSDPEQSEIKLTRGRAVRARNGSSGHNPDSQNATLSLNPEVPANSPIKQTTLSRLEILETDVLETSTGGSKNARRSRSVTSTTKQWDQDRPRVSTSVPKKYHQITLSGKSCNNRMVFFIQSTYLF</sequence>
<dbReference type="AlphaFoldDB" id="A0A8E0RZE3"/>
<evidence type="ECO:0000313" key="2">
    <source>
        <dbReference type="EMBL" id="KAA0192511.1"/>
    </source>
</evidence>
<feature type="compositionally biased region" description="Basic and acidic residues" evidence="1">
    <location>
        <begin position="183"/>
        <end position="194"/>
    </location>
</feature>
<reference evidence="2" key="1">
    <citation type="submission" date="2019-05" db="EMBL/GenBank/DDBJ databases">
        <title>Annotation for the trematode Fasciolopsis buski.</title>
        <authorList>
            <person name="Choi Y.-J."/>
        </authorList>
    </citation>
    <scope>NUCLEOTIDE SEQUENCE</scope>
    <source>
        <strain evidence="2">HT</strain>
        <tissue evidence="2">Whole worm</tissue>
    </source>
</reference>
<dbReference type="Proteomes" id="UP000728185">
    <property type="component" value="Unassembled WGS sequence"/>
</dbReference>
<evidence type="ECO:0000256" key="1">
    <source>
        <dbReference type="SAM" id="MobiDB-lite"/>
    </source>
</evidence>
<organism evidence="2 3">
    <name type="scientific">Fasciolopsis buskii</name>
    <dbReference type="NCBI Taxonomy" id="27845"/>
    <lineage>
        <taxon>Eukaryota</taxon>
        <taxon>Metazoa</taxon>
        <taxon>Spiralia</taxon>
        <taxon>Lophotrochozoa</taxon>
        <taxon>Platyhelminthes</taxon>
        <taxon>Trematoda</taxon>
        <taxon>Digenea</taxon>
        <taxon>Plagiorchiida</taxon>
        <taxon>Echinostomata</taxon>
        <taxon>Echinostomatoidea</taxon>
        <taxon>Fasciolidae</taxon>
        <taxon>Fasciolopsis</taxon>
    </lineage>
</organism>
<evidence type="ECO:0000313" key="3">
    <source>
        <dbReference type="Proteomes" id="UP000728185"/>
    </source>
</evidence>
<feature type="compositionally biased region" description="Polar residues" evidence="1">
    <location>
        <begin position="204"/>
        <end position="220"/>
    </location>
</feature>
<comment type="caution">
    <text evidence="2">The sequence shown here is derived from an EMBL/GenBank/DDBJ whole genome shotgun (WGS) entry which is preliminary data.</text>
</comment>
<name>A0A8E0RZE3_9TREM</name>
<dbReference type="OrthoDB" id="6287641at2759"/>
<dbReference type="EMBL" id="LUCM01005644">
    <property type="protein sequence ID" value="KAA0192511.1"/>
    <property type="molecule type" value="Genomic_DNA"/>
</dbReference>
<proteinExistence type="predicted"/>
<keyword evidence="3" id="KW-1185">Reference proteome</keyword>
<feature type="region of interest" description="Disordered" evidence="1">
    <location>
        <begin position="180"/>
        <end position="229"/>
    </location>
</feature>
<gene>
    <name evidence="2" type="ORF">FBUS_01534</name>
</gene>
<protein>
    <submittedName>
        <fullName evidence="2">Uncharacterized protein</fullName>
    </submittedName>
</protein>